<dbReference type="SUPFAM" id="SSF54826">
    <property type="entry name" value="Enolase N-terminal domain-like"/>
    <property type="match status" value="1"/>
</dbReference>
<dbReference type="GO" id="GO:0009063">
    <property type="term" value="P:amino acid catabolic process"/>
    <property type="evidence" value="ECO:0007669"/>
    <property type="project" value="InterPro"/>
</dbReference>
<dbReference type="Pfam" id="PF13378">
    <property type="entry name" value="MR_MLE_C"/>
    <property type="match status" value="1"/>
</dbReference>
<protein>
    <submittedName>
        <fullName evidence="3">O-succinylbenzoate synthase</fullName>
    </submittedName>
</protein>
<dbReference type="PROSITE" id="PS00909">
    <property type="entry name" value="MR_MLE_2"/>
    <property type="match status" value="1"/>
</dbReference>
<name>A0A1I2AM51_9BACT</name>
<keyword evidence="4" id="KW-1185">Reference proteome</keyword>
<accession>A0A1I2AM51</accession>
<proteinExistence type="predicted"/>
<keyword evidence="1" id="KW-0479">Metal-binding</keyword>
<dbReference type="InterPro" id="IPR029017">
    <property type="entry name" value="Enolase-like_N"/>
</dbReference>
<dbReference type="AlphaFoldDB" id="A0A1I2AM51"/>
<dbReference type="SUPFAM" id="SSF51604">
    <property type="entry name" value="Enolase C-terminal domain-like"/>
    <property type="match status" value="1"/>
</dbReference>
<dbReference type="PANTHER" id="PTHR48073">
    <property type="entry name" value="O-SUCCINYLBENZOATE SYNTHASE-RELATED"/>
    <property type="match status" value="1"/>
</dbReference>
<dbReference type="EMBL" id="FONY01000001">
    <property type="protein sequence ID" value="SFE43970.1"/>
    <property type="molecule type" value="Genomic_DNA"/>
</dbReference>
<dbReference type="Gene3D" id="3.20.20.120">
    <property type="entry name" value="Enolase-like C-terminal domain"/>
    <property type="match status" value="1"/>
</dbReference>
<evidence type="ECO:0000313" key="3">
    <source>
        <dbReference type="EMBL" id="SFE43970.1"/>
    </source>
</evidence>
<gene>
    <name evidence="3" type="ORF">SAMN04488541_1001194</name>
</gene>
<dbReference type="InterPro" id="IPR013342">
    <property type="entry name" value="Mandelate_racemase_C"/>
</dbReference>
<dbReference type="GO" id="GO:0046872">
    <property type="term" value="F:metal ion binding"/>
    <property type="evidence" value="ECO:0007669"/>
    <property type="project" value="UniProtKB-KW"/>
</dbReference>
<evidence type="ECO:0000313" key="4">
    <source>
        <dbReference type="Proteomes" id="UP000199513"/>
    </source>
</evidence>
<dbReference type="RefSeq" id="WP_091538440.1">
    <property type="nucleotide sequence ID" value="NZ_FONY01000001.1"/>
</dbReference>
<dbReference type="CDD" id="cd03320">
    <property type="entry name" value="OSBS"/>
    <property type="match status" value="1"/>
</dbReference>
<dbReference type="Gene3D" id="3.30.390.10">
    <property type="entry name" value="Enolase-like, N-terminal domain"/>
    <property type="match status" value="1"/>
</dbReference>
<organism evidence="3 4">
    <name type="scientific">Thermoflexibacter ruber</name>
    <dbReference type="NCBI Taxonomy" id="1003"/>
    <lineage>
        <taxon>Bacteria</taxon>
        <taxon>Pseudomonadati</taxon>
        <taxon>Bacteroidota</taxon>
        <taxon>Cytophagia</taxon>
        <taxon>Cytophagales</taxon>
        <taxon>Thermoflexibacteraceae</taxon>
        <taxon>Thermoflexibacter</taxon>
    </lineage>
</organism>
<dbReference type="OrthoDB" id="9766759at2"/>
<reference evidence="3 4" key="1">
    <citation type="submission" date="2016-10" db="EMBL/GenBank/DDBJ databases">
        <authorList>
            <person name="de Groot N.N."/>
        </authorList>
    </citation>
    <scope>NUCLEOTIDE SEQUENCE [LARGE SCALE GENOMIC DNA]</scope>
    <source>
        <strain>GEY</strain>
        <strain evidence="4">DSM 9560</strain>
    </source>
</reference>
<sequence length="351" mass="40066">MSLKITYFPHQLFFRFEAGTSRGVLTERTAFFIQIFEENNPQIQGWGEASPLKGLSVDDRTDFEECIQYFIQVFENQKFQAISEVSDIWLRENTIRLPSLRFAVETALKDLFLGGHRKIYDNSFFNEGRPIPINGLIWMGKEDFMKQQIEDKLSQGFTCLKMKIGAIDFQTELDILKSIRKRFSAETITLRVDANGAFFPQDALKKLHQLAKYDLHSIEQPIKAGQIEAMYHLCRNTPLPIALDEELIGIETLEKKMTLLQATQPQYIIVKPTLLGGFVESAEWIEIAEKQGIGWWITSALEANIGLNAICQFTASYAPTIPQGLGTGQLYSNNLPMPLVVKQGHIFYERN</sequence>
<evidence type="ECO:0000259" key="2">
    <source>
        <dbReference type="SMART" id="SM00922"/>
    </source>
</evidence>
<dbReference type="SFLD" id="SFLDF00009">
    <property type="entry name" value="o-succinylbenzoate_synthase"/>
    <property type="match status" value="1"/>
</dbReference>
<dbReference type="InterPro" id="IPR018110">
    <property type="entry name" value="Mandel_Rmase/mucon_lact_enz_CS"/>
</dbReference>
<dbReference type="InterPro" id="IPR029065">
    <property type="entry name" value="Enolase_C-like"/>
</dbReference>
<dbReference type="SFLD" id="SFLDS00001">
    <property type="entry name" value="Enolase"/>
    <property type="match status" value="1"/>
</dbReference>
<dbReference type="SFLD" id="SFLDG00180">
    <property type="entry name" value="muconate_cycloisomerase"/>
    <property type="match status" value="1"/>
</dbReference>
<dbReference type="GO" id="GO:0016854">
    <property type="term" value="F:racemase and epimerase activity"/>
    <property type="evidence" value="ECO:0007669"/>
    <property type="project" value="UniProtKB-ARBA"/>
</dbReference>
<dbReference type="STRING" id="1003.SAMN04488541_1001194"/>
<dbReference type="Proteomes" id="UP000199513">
    <property type="component" value="Unassembled WGS sequence"/>
</dbReference>
<dbReference type="PANTHER" id="PTHR48073:SF2">
    <property type="entry name" value="O-SUCCINYLBENZOATE SYNTHASE"/>
    <property type="match status" value="1"/>
</dbReference>
<evidence type="ECO:0000256" key="1">
    <source>
        <dbReference type="ARBA" id="ARBA00022723"/>
    </source>
</evidence>
<feature type="domain" description="Mandelate racemase/muconate lactonizing enzyme C-terminal" evidence="2">
    <location>
        <begin position="142"/>
        <end position="240"/>
    </location>
</feature>
<dbReference type="InterPro" id="IPR036849">
    <property type="entry name" value="Enolase-like_C_sf"/>
</dbReference>
<dbReference type="SMART" id="SM00922">
    <property type="entry name" value="MR_MLE"/>
    <property type="match status" value="1"/>
</dbReference>